<dbReference type="Proteomes" id="UP000673375">
    <property type="component" value="Unassembled WGS sequence"/>
</dbReference>
<reference evidence="1 2" key="1">
    <citation type="submission" date="2020-12" db="EMBL/GenBank/DDBJ databases">
        <title>Vagococcus allomyrinae sp. nov. and Enterococcus lavae sp. nov., isolated from the larvae of Allomyrina dichotoma.</title>
        <authorList>
            <person name="Lee S.D."/>
        </authorList>
    </citation>
    <scope>NUCLEOTIDE SEQUENCE [LARGE SCALE GENOMIC DNA]</scope>
    <source>
        <strain evidence="1 2">BWM-S5</strain>
    </source>
</reference>
<evidence type="ECO:0000313" key="1">
    <source>
        <dbReference type="EMBL" id="MBP1047062.1"/>
    </source>
</evidence>
<accession>A0ABS4CM63</accession>
<dbReference type="Gene3D" id="2.30.110.10">
    <property type="entry name" value="Electron Transport, Fmn-binding Protein, Chain A"/>
    <property type="match status" value="1"/>
</dbReference>
<name>A0ABS4CM63_9ENTE</name>
<dbReference type="RefSeq" id="WP_209557851.1">
    <property type="nucleotide sequence ID" value="NZ_JAEDXU010000006.1"/>
</dbReference>
<proteinExistence type="predicted"/>
<protein>
    <submittedName>
        <fullName evidence="1">Pyridoxamine 5'-phosphate oxidase family protein</fullName>
    </submittedName>
</protein>
<organism evidence="1 2">
    <name type="scientific">Enterococcus larvae</name>
    <dbReference type="NCBI Taxonomy" id="2794352"/>
    <lineage>
        <taxon>Bacteria</taxon>
        <taxon>Bacillati</taxon>
        <taxon>Bacillota</taxon>
        <taxon>Bacilli</taxon>
        <taxon>Lactobacillales</taxon>
        <taxon>Enterococcaceae</taxon>
        <taxon>Enterococcus</taxon>
    </lineage>
</organism>
<dbReference type="InterPro" id="IPR012349">
    <property type="entry name" value="Split_barrel_FMN-bd"/>
</dbReference>
<comment type="caution">
    <text evidence="1">The sequence shown here is derived from an EMBL/GenBank/DDBJ whole genome shotgun (WGS) entry which is preliminary data.</text>
</comment>
<dbReference type="SUPFAM" id="SSF50475">
    <property type="entry name" value="FMN-binding split barrel"/>
    <property type="match status" value="1"/>
</dbReference>
<gene>
    <name evidence="1" type="ORF">I6N96_12345</name>
</gene>
<keyword evidence="2" id="KW-1185">Reference proteome</keyword>
<dbReference type="EMBL" id="JAEDXU010000006">
    <property type="protein sequence ID" value="MBP1047062.1"/>
    <property type="molecule type" value="Genomic_DNA"/>
</dbReference>
<sequence>MNNDAERILCESDFMILSTSDEAGFPHSKIISQPILRQSYHSMKFYLSASSQTVKNAHKNSKGSLCVLQSDTYESLLLKGLLTIDSISKYDSISKHLDQYKKVLQYPDPVILCFEIMTLNHIKNTSLTDINPKLFNNQ</sequence>
<evidence type="ECO:0000313" key="2">
    <source>
        <dbReference type="Proteomes" id="UP000673375"/>
    </source>
</evidence>